<sequence length="107" mass="11289">MAADWLVAYGLAGLGTALGVVPLALLDTAVLVFWFILGTVAVWLFGFTPGQFMLGLMVVCVDRPAPVRLGRAALRAALIATVIPALFVDADGRGLHDRLTGTAVLRR</sequence>
<evidence type="ECO:0000256" key="1">
    <source>
        <dbReference type="ARBA" id="ARBA00004141"/>
    </source>
</evidence>
<dbReference type="InterPro" id="IPR010432">
    <property type="entry name" value="RDD"/>
</dbReference>
<proteinExistence type="predicted"/>
<evidence type="ECO:0000313" key="7">
    <source>
        <dbReference type="EMBL" id="GFG75512.1"/>
    </source>
</evidence>
<dbReference type="EMBL" id="BLKW01000004">
    <property type="protein sequence ID" value="GFG75512.1"/>
    <property type="molecule type" value="Genomic_DNA"/>
</dbReference>
<name>A0A7I9Y0B2_9MYCO</name>
<evidence type="ECO:0000259" key="6">
    <source>
        <dbReference type="Pfam" id="PF06271"/>
    </source>
</evidence>
<evidence type="ECO:0000256" key="3">
    <source>
        <dbReference type="ARBA" id="ARBA00022989"/>
    </source>
</evidence>
<comment type="subcellular location">
    <subcellularLocation>
        <location evidence="1">Membrane</location>
        <topology evidence="1">Multi-pass membrane protein</topology>
    </subcellularLocation>
</comment>
<feature type="domain" description="RDD" evidence="6">
    <location>
        <begin position="18"/>
        <end position="100"/>
    </location>
</feature>
<keyword evidence="3 5" id="KW-1133">Transmembrane helix</keyword>
<evidence type="ECO:0000256" key="5">
    <source>
        <dbReference type="SAM" id="Phobius"/>
    </source>
</evidence>
<evidence type="ECO:0000256" key="2">
    <source>
        <dbReference type="ARBA" id="ARBA00022692"/>
    </source>
</evidence>
<dbReference type="GO" id="GO:0016020">
    <property type="term" value="C:membrane"/>
    <property type="evidence" value="ECO:0007669"/>
    <property type="project" value="UniProtKB-SubCell"/>
</dbReference>
<comment type="caution">
    <text evidence="7">The sequence shown here is derived from an EMBL/GenBank/DDBJ whole genome shotgun (WGS) entry which is preliminary data.</text>
</comment>
<dbReference type="Pfam" id="PF06271">
    <property type="entry name" value="RDD"/>
    <property type="match status" value="1"/>
</dbReference>
<keyword evidence="4 5" id="KW-0472">Membrane</keyword>
<keyword evidence="8" id="KW-1185">Reference proteome</keyword>
<keyword evidence="2 5" id="KW-0812">Transmembrane</keyword>
<protein>
    <recommendedName>
        <fullName evidence="6">RDD domain-containing protein</fullName>
    </recommendedName>
</protein>
<dbReference type="AlphaFoldDB" id="A0A7I9Y0B2"/>
<gene>
    <name evidence="7" type="ORF">MBOT_28770</name>
</gene>
<organism evidence="7 8">
    <name type="scientific">Mycobacterium botniense</name>
    <dbReference type="NCBI Taxonomy" id="84962"/>
    <lineage>
        <taxon>Bacteria</taxon>
        <taxon>Bacillati</taxon>
        <taxon>Actinomycetota</taxon>
        <taxon>Actinomycetes</taxon>
        <taxon>Mycobacteriales</taxon>
        <taxon>Mycobacteriaceae</taxon>
        <taxon>Mycobacterium</taxon>
    </lineage>
</organism>
<dbReference type="Proteomes" id="UP000465361">
    <property type="component" value="Unassembled WGS sequence"/>
</dbReference>
<reference evidence="7 8" key="1">
    <citation type="journal article" date="2019" name="Emerg. Microbes Infect.">
        <title>Comprehensive subspecies identification of 175 nontuberculous mycobacteria species based on 7547 genomic profiles.</title>
        <authorList>
            <person name="Matsumoto Y."/>
            <person name="Kinjo T."/>
            <person name="Motooka D."/>
            <person name="Nabeya D."/>
            <person name="Jung N."/>
            <person name="Uechi K."/>
            <person name="Horii T."/>
            <person name="Iida T."/>
            <person name="Fujita J."/>
            <person name="Nakamura S."/>
        </authorList>
    </citation>
    <scope>NUCLEOTIDE SEQUENCE [LARGE SCALE GENOMIC DNA]</scope>
    <source>
        <strain evidence="7 8">JCM 17322</strain>
    </source>
</reference>
<feature type="transmembrane region" description="Helical" evidence="5">
    <location>
        <begin position="7"/>
        <end position="26"/>
    </location>
</feature>
<evidence type="ECO:0000256" key="4">
    <source>
        <dbReference type="ARBA" id="ARBA00023136"/>
    </source>
</evidence>
<accession>A0A7I9Y0B2</accession>
<evidence type="ECO:0000313" key="8">
    <source>
        <dbReference type="Proteomes" id="UP000465361"/>
    </source>
</evidence>
<feature type="transmembrane region" description="Helical" evidence="5">
    <location>
        <begin position="32"/>
        <end position="60"/>
    </location>
</feature>